<evidence type="ECO:0000256" key="1">
    <source>
        <dbReference type="ARBA" id="ARBA00005558"/>
    </source>
</evidence>
<dbReference type="InterPro" id="IPR006531">
    <property type="entry name" value="Gp5/Vgr_OB"/>
</dbReference>
<dbReference type="STRING" id="999541.bgla_2g09440"/>
<dbReference type="NCBIfam" id="TIGR01646">
    <property type="entry name" value="vgr_GE"/>
    <property type="match status" value="1"/>
</dbReference>
<dbReference type="AlphaFoldDB" id="F2LJV7"/>
<dbReference type="eggNOG" id="COG4253">
    <property type="taxonomic scope" value="Bacteria"/>
</dbReference>
<dbReference type="eggNOG" id="COG3501">
    <property type="taxonomic scope" value="Bacteria"/>
</dbReference>
<dbReference type="EMBL" id="CP002600">
    <property type="protein sequence ID" value="AEA63405.1"/>
    <property type="molecule type" value="Genomic_DNA"/>
</dbReference>
<dbReference type="HOGENOM" id="CLU_004121_1_0_4"/>
<dbReference type="SUPFAM" id="SSF69349">
    <property type="entry name" value="Phage fibre proteins"/>
    <property type="match status" value="1"/>
</dbReference>
<feature type="domain" description="Putative type VI secretion system Rhs element associated Vgr" evidence="4">
    <location>
        <begin position="522"/>
        <end position="627"/>
    </location>
</feature>
<dbReference type="Gene3D" id="2.40.50.230">
    <property type="entry name" value="Gp5 N-terminal domain"/>
    <property type="match status" value="1"/>
</dbReference>
<evidence type="ECO:0000259" key="4">
    <source>
        <dbReference type="Pfam" id="PF13296"/>
    </source>
</evidence>
<dbReference type="InterPro" id="IPR037026">
    <property type="entry name" value="Vgr_OB-fold_dom_sf"/>
</dbReference>
<evidence type="ECO:0000313" key="5">
    <source>
        <dbReference type="EMBL" id="AEA63405.1"/>
    </source>
</evidence>
<dbReference type="InterPro" id="IPR028244">
    <property type="entry name" value="T6SS_Rhs_Vgr_dom"/>
</dbReference>
<dbReference type="Pfam" id="PF04717">
    <property type="entry name" value="Phage_base_V"/>
    <property type="match status" value="1"/>
</dbReference>
<dbReference type="InterPro" id="IPR017847">
    <property type="entry name" value="T6SS_RhsGE_Vgr_subset"/>
</dbReference>
<accession>F2LJV7</accession>
<comment type="similarity">
    <text evidence="1">Belongs to the VgrG protein family.</text>
</comment>
<evidence type="ECO:0000313" key="6">
    <source>
        <dbReference type="Proteomes" id="UP000008316"/>
    </source>
</evidence>
<gene>
    <name evidence="5" type="ordered locus">bgla_2g09440</name>
</gene>
<name>F2LJV7_BURGS</name>
<dbReference type="Pfam" id="PF13296">
    <property type="entry name" value="T6SS_Vgr"/>
    <property type="match status" value="1"/>
</dbReference>
<dbReference type="InterPro" id="IPR006533">
    <property type="entry name" value="T6SS_Vgr_RhsGE"/>
</dbReference>
<dbReference type="Gene3D" id="3.55.50.10">
    <property type="entry name" value="Baseplate protein-like domains"/>
    <property type="match status" value="1"/>
</dbReference>
<sequence length="851" mass="92742">MDAHQLAQGIGSAWLQQDRLLKLDSPLEGTVLLPLRASGSARLGRHFEFTVDVASRDDTLELKALIAQPVTLWLQQSDESYRPHHGYVHTARRLGADGGLSRYQLGFASWMHFLKFRRDQRIWQDRPVDDIVADVFNRHPQARGAFRFDLAEALPSRSFCRQDESDWNFVHRLLEDEGLYGFWEQAPDGRSHTLVVTDRLTALALADVVRFYRADTRSEADALTQWSGSRTLQSTSYTTRTFDYKRPAPAVNPKGTNLPTRANQGALPAQAEVYEYTGAYRYLEQARGDALTRIRMEEWESRAKRFAGEGGLRAIDAGRRFTLADHPEHDRDPANQREFAVIEVKWLIANNLPGAAGGARFPHDLQALIDVARAGESNDTFAVPHFDGSSGYYRVWIEAQRSSVPFRSPFEHRKPVTHLETAIVVGRSGEEVHTDQLNRIKVHFVWDRRNPGDAGASCWVRVVQSDTGGGYGAVHPPRVGEEVLIDYVGGDCDRPVAVARVYNGATQPQWHSNGLLSGYRSKEYGGSGYNQLVLDDATGQNRVQLYSSQGNSQLHLGYLIQQTGNARGEYLGSGFDLRTDSHGAVRATRGLYLSTHAKSAGSQPLDVREAQQQLVNAESVIEALSQASEAHQADSLAAGHDALKQYTDATQDTVAGNASGGRTAGGGTGNANAFKQPVMLMASPAGIAMSTQQSAHLAAERHINVVSGQGVHVAAGKSLVAGVADRISLFVQNAGMKLFAGRGKVEIQAHADNVELTARKTVKVLAATETIEVAAEREILLTSGGAYIRLAGGNIEIHAPGKIDVKGGTHAFSGPARMPYSMPMPMPSDAVCVPCLMKQAAARSAFVTPGA</sequence>
<evidence type="ECO:0000259" key="2">
    <source>
        <dbReference type="Pfam" id="PF04717"/>
    </source>
</evidence>
<dbReference type="SUPFAM" id="SSF69279">
    <property type="entry name" value="Phage tail proteins"/>
    <property type="match status" value="2"/>
</dbReference>
<dbReference type="Pfam" id="PF05954">
    <property type="entry name" value="Phage_GPD"/>
    <property type="match status" value="1"/>
</dbReference>
<dbReference type="Gene3D" id="2.30.110.50">
    <property type="match status" value="1"/>
</dbReference>
<feature type="domain" description="DUF2345" evidence="3">
    <location>
        <begin position="667"/>
        <end position="816"/>
    </location>
</feature>
<dbReference type="SUPFAM" id="SSF69255">
    <property type="entry name" value="gp5 N-terminal domain-like"/>
    <property type="match status" value="1"/>
</dbReference>
<keyword evidence="6" id="KW-1185">Reference proteome</keyword>
<dbReference type="NCBIfam" id="TIGR03361">
    <property type="entry name" value="VI_Rhs_Vgr"/>
    <property type="match status" value="1"/>
</dbReference>
<feature type="domain" description="Gp5/Type VI secretion system Vgr protein OB-fold" evidence="2">
    <location>
        <begin position="433"/>
        <end position="502"/>
    </location>
</feature>
<dbReference type="RefSeq" id="WP_013689732.1">
    <property type="nucleotide sequence ID" value="NC_015376.1"/>
</dbReference>
<dbReference type="Pfam" id="PF10106">
    <property type="entry name" value="DUF2345"/>
    <property type="match status" value="1"/>
</dbReference>
<reference evidence="5 6" key="1">
    <citation type="journal article" date="2011" name="J. Bacteriol.">
        <title>Complete genome sequence of Burkholderia gladioli BSR3.</title>
        <authorList>
            <person name="Seo Y.S."/>
            <person name="Lim J."/>
            <person name="Choi B.S."/>
            <person name="Kim H."/>
            <person name="Goo E."/>
            <person name="Lee B."/>
            <person name="Lim J.S."/>
            <person name="Choi I.Y."/>
            <person name="Moon J.S."/>
            <person name="Kim J."/>
            <person name="Hwang I."/>
        </authorList>
    </citation>
    <scope>NUCLEOTIDE SEQUENCE [LARGE SCALE GENOMIC DNA]</scope>
    <source>
        <strain evidence="5 6">BSR3</strain>
    </source>
</reference>
<organism evidence="5 6">
    <name type="scientific">Burkholderia gladioli (strain BSR3)</name>
    <dbReference type="NCBI Taxonomy" id="999541"/>
    <lineage>
        <taxon>Bacteria</taxon>
        <taxon>Pseudomonadati</taxon>
        <taxon>Pseudomonadota</taxon>
        <taxon>Betaproteobacteria</taxon>
        <taxon>Burkholderiales</taxon>
        <taxon>Burkholderiaceae</taxon>
        <taxon>Burkholderia</taxon>
    </lineage>
</organism>
<dbReference type="InterPro" id="IPR018769">
    <property type="entry name" value="VgrG2_DUF2345"/>
</dbReference>
<dbReference type="Gene3D" id="4.10.220.110">
    <property type="match status" value="1"/>
</dbReference>
<dbReference type="KEGG" id="bgd:bgla_2g09440"/>
<proteinExistence type="inferred from homology"/>
<dbReference type="Proteomes" id="UP000008316">
    <property type="component" value="Chromosome 2"/>
</dbReference>
<protein>
    <submittedName>
        <fullName evidence="5">Rhs element Vgr protein</fullName>
    </submittedName>
</protein>
<evidence type="ECO:0000259" key="3">
    <source>
        <dbReference type="Pfam" id="PF10106"/>
    </source>
</evidence>